<dbReference type="PANTHER" id="PTHR42693">
    <property type="entry name" value="ARYLSULFATASE FAMILY MEMBER"/>
    <property type="match status" value="1"/>
</dbReference>
<sequence>YGDLGCYGQDKIRTPNLDRMAAEGMRFTQHYAGNTVCAPSRCALMTGLHCGHAYVRGNYLMDHIRFEGDLPIPPDTVTVAKILKRAGYTTAIIGKWGMGGPGTTGIPNKQGFDYFFGYLDQIRAHSYYPTHLWRNEEKVELEANRDGRRETYSHDLLTKEALEFVGRNKQKPFFLYLTYTIPHAELAVPEDSLKQYEGKFPEEPFEGGNYRAQKTPRAAFAAMITRMDRDIGQIFRLLKQLGIDESTFVMFSSDNGPHKERRCRP</sequence>
<reference evidence="4" key="1">
    <citation type="journal article" date="2014" name="Front. Microbiol.">
        <title>High frequency of phylogenetically diverse reductive dehalogenase-homologous genes in deep subseafloor sedimentary metagenomes.</title>
        <authorList>
            <person name="Kawai M."/>
            <person name="Futagami T."/>
            <person name="Toyoda A."/>
            <person name="Takaki Y."/>
            <person name="Nishi S."/>
            <person name="Hori S."/>
            <person name="Arai W."/>
            <person name="Tsubouchi T."/>
            <person name="Morono Y."/>
            <person name="Uchiyama I."/>
            <person name="Ito T."/>
            <person name="Fujiyama A."/>
            <person name="Inagaki F."/>
            <person name="Takami H."/>
        </authorList>
    </citation>
    <scope>NUCLEOTIDE SEQUENCE</scope>
    <source>
        <strain evidence="4">Expedition CK06-06</strain>
    </source>
</reference>
<name>X1NHL7_9ZZZZ</name>
<comment type="caution">
    <text evidence="4">The sequence shown here is derived from an EMBL/GenBank/DDBJ whole genome shotgun (WGS) entry which is preliminary data.</text>
</comment>
<dbReference type="PANTHER" id="PTHR42693:SF53">
    <property type="entry name" value="ENDO-4-O-SULFATASE"/>
    <property type="match status" value="1"/>
</dbReference>
<dbReference type="Gene3D" id="3.40.720.10">
    <property type="entry name" value="Alkaline Phosphatase, subunit A"/>
    <property type="match status" value="1"/>
</dbReference>
<evidence type="ECO:0000256" key="1">
    <source>
        <dbReference type="ARBA" id="ARBA00008779"/>
    </source>
</evidence>
<evidence type="ECO:0000313" key="4">
    <source>
        <dbReference type="EMBL" id="GAI43098.1"/>
    </source>
</evidence>
<gene>
    <name evidence="4" type="ORF">S06H3_41140</name>
</gene>
<dbReference type="EMBL" id="BARV01025317">
    <property type="protein sequence ID" value="GAI43098.1"/>
    <property type="molecule type" value="Genomic_DNA"/>
</dbReference>
<dbReference type="InterPro" id="IPR017850">
    <property type="entry name" value="Alkaline_phosphatase_core_sf"/>
</dbReference>
<accession>X1NHL7</accession>
<protein>
    <recommendedName>
        <fullName evidence="3">Sulfatase N-terminal domain-containing protein</fullName>
    </recommendedName>
</protein>
<dbReference type="InterPro" id="IPR050738">
    <property type="entry name" value="Sulfatase"/>
</dbReference>
<evidence type="ECO:0000259" key="3">
    <source>
        <dbReference type="Pfam" id="PF00884"/>
    </source>
</evidence>
<dbReference type="AlphaFoldDB" id="X1NHL7"/>
<dbReference type="GO" id="GO:0004065">
    <property type="term" value="F:arylsulfatase activity"/>
    <property type="evidence" value="ECO:0007669"/>
    <property type="project" value="TreeGrafter"/>
</dbReference>
<evidence type="ECO:0000256" key="2">
    <source>
        <dbReference type="ARBA" id="ARBA00022801"/>
    </source>
</evidence>
<organism evidence="4">
    <name type="scientific">marine sediment metagenome</name>
    <dbReference type="NCBI Taxonomy" id="412755"/>
    <lineage>
        <taxon>unclassified sequences</taxon>
        <taxon>metagenomes</taxon>
        <taxon>ecological metagenomes</taxon>
    </lineage>
</organism>
<dbReference type="SUPFAM" id="SSF53649">
    <property type="entry name" value="Alkaline phosphatase-like"/>
    <property type="match status" value="1"/>
</dbReference>
<proteinExistence type="inferred from homology"/>
<feature type="domain" description="Sulfatase N-terminal" evidence="3">
    <location>
        <begin position="2"/>
        <end position="259"/>
    </location>
</feature>
<keyword evidence="2" id="KW-0378">Hydrolase</keyword>
<feature type="non-terminal residue" evidence="4">
    <location>
        <position position="1"/>
    </location>
</feature>
<dbReference type="Pfam" id="PF00884">
    <property type="entry name" value="Sulfatase"/>
    <property type="match status" value="1"/>
</dbReference>
<dbReference type="InterPro" id="IPR000917">
    <property type="entry name" value="Sulfatase_N"/>
</dbReference>
<comment type="similarity">
    <text evidence="1">Belongs to the sulfatase family.</text>
</comment>
<feature type="non-terminal residue" evidence="4">
    <location>
        <position position="265"/>
    </location>
</feature>